<keyword evidence="2" id="KW-1185">Reference proteome</keyword>
<sequence length="76" mass="8736">MSYFVVMVTEEPKDPLRRVNWKGVGSDMQKRPYGKPGIMKRLPRKISLNPDCYFLPLKLLPYNIASLEACNAVGYM</sequence>
<name>A0A2P6SA80_ROSCH</name>
<evidence type="ECO:0000313" key="2">
    <source>
        <dbReference type="Proteomes" id="UP000238479"/>
    </source>
</evidence>
<dbReference type="EMBL" id="PDCK01000039">
    <property type="protein sequence ID" value="PRQ55587.1"/>
    <property type="molecule type" value="Genomic_DNA"/>
</dbReference>
<dbReference type="PANTHER" id="PTHR36797">
    <property type="entry name" value="OS01G0258600 PROTEIN"/>
    <property type="match status" value="1"/>
</dbReference>
<reference evidence="1 2" key="1">
    <citation type="journal article" date="2018" name="Nat. Genet.">
        <title>The Rosa genome provides new insights in the design of modern roses.</title>
        <authorList>
            <person name="Bendahmane M."/>
        </authorList>
    </citation>
    <scope>NUCLEOTIDE SEQUENCE [LARGE SCALE GENOMIC DNA]</scope>
    <source>
        <strain evidence="2">cv. Old Blush</strain>
    </source>
</reference>
<evidence type="ECO:0000313" key="1">
    <source>
        <dbReference type="EMBL" id="PRQ55587.1"/>
    </source>
</evidence>
<protein>
    <submittedName>
        <fullName evidence="1">Uncharacterized protein</fullName>
    </submittedName>
</protein>
<organism evidence="1 2">
    <name type="scientific">Rosa chinensis</name>
    <name type="common">China rose</name>
    <dbReference type="NCBI Taxonomy" id="74649"/>
    <lineage>
        <taxon>Eukaryota</taxon>
        <taxon>Viridiplantae</taxon>
        <taxon>Streptophyta</taxon>
        <taxon>Embryophyta</taxon>
        <taxon>Tracheophyta</taxon>
        <taxon>Spermatophyta</taxon>
        <taxon>Magnoliopsida</taxon>
        <taxon>eudicotyledons</taxon>
        <taxon>Gunneridae</taxon>
        <taxon>Pentapetalae</taxon>
        <taxon>rosids</taxon>
        <taxon>fabids</taxon>
        <taxon>Rosales</taxon>
        <taxon>Rosaceae</taxon>
        <taxon>Rosoideae</taxon>
        <taxon>Rosoideae incertae sedis</taxon>
        <taxon>Rosa</taxon>
    </lineage>
</organism>
<dbReference type="PANTHER" id="PTHR36797:SF3">
    <property type="entry name" value="OS01G0258600 PROTEIN"/>
    <property type="match status" value="1"/>
</dbReference>
<comment type="caution">
    <text evidence="1">The sequence shown here is derived from an EMBL/GenBank/DDBJ whole genome shotgun (WGS) entry which is preliminary data.</text>
</comment>
<dbReference type="AlphaFoldDB" id="A0A2P6SA80"/>
<dbReference type="Proteomes" id="UP000238479">
    <property type="component" value="Chromosome 1"/>
</dbReference>
<gene>
    <name evidence="1" type="ORF">RchiOBHm_Chr1g0326231</name>
</gene>
<accession>A0A2P6SA80</accession>
<proteinExistence type="predicted"/>
<dbReference type="Gramene" id="PRQ55587">
    <property type="protein sequence ID" value="PRQ55587"/>
    <property type="gene ID" value="RchiOBHm_Chr1g0326231"/>
</dbReference>